<evidence type="ECO:0000313" key="1">
    <source>
        <dbReference type="Proteomes" id="UP000694864"/>
    </source>
</evidence>
<protein>
    <submittedName>
        <fullName evidence="2">Uncharacterized protein LOC104766706</fullName>
    </submittedName>
</protein>
<gene>
    <name evidence="2" type="primary">LOC104766706</name>
</gene>
<name>A0ABM1RCH6_CAMSA</name>
<accession>A0ABM1RCH6</accession>
<evidence type="ECO:0000313" key="2">
    <source>
        <dbReference type="RefSeq" id="XP_019096714.1"/>
    </source>
</evidence>
<dbReference type="Proteomes" id="UP000694864">
    <property type="component" value="Chromosome 19"/>
</dbReference>
<reference evidence="1" key="1">
    <citation type="journal article" date="2014" name="Nat. Commun.">
        <title>The emerging biofuel crop Camelina sativa retains a highly undifferentiated hexaploid genome structure.</title>
        <authorList>
            <person name="Kagale S."/>
            <person name="Koh C."/>
            <person name="Nixon J."/>
            <person name="Bollina V."/>
            <person name="Clarke W.E."/>
            <person name="Tuteja R."/>
            <person name="Spillane C."/>
            <person name="Robinson S.J."/>
            <person name="Links M.G."/>
            <person name="Clarke C."/>
            <person name="Higgins E.E."/>
            <person name="Huebert T."/>
            <person name="Sharpe A.G."/>
            <person name="Parkin I.A."/>
        </authorList>
    </citation>
    <scope>NUCLEOTIDE SEQUENCE [LARGE SCALE GENOMIC DNA]</scope>
    <source>
        <strain evidence="1">cv. DH55</strain>
    </source>
</reference>
<dbReference type="GeneID" id="104766706"/>
<sequence>MIARHYICHPYHNHSTLGRTDNSMVNTPMVQCYPSSSTMQLNSNPSFLAPISRGHDITTMTRGISDSWLPSHGSNQVNSIGSSNVWVTDKPFLEQVQHIMMESEFYTMVYGDSSAGRDETGGNGNDMEVEAAAMEAEEPMETEESATLVDVAMGTGNGISG</sequence>
<keyword evidence="1" id="KW-1185">Reference proteome</keyword>
<dbReference type="RefSeq" id="XP_019096714.1">
    <property type="nucleotide sequence ID" value="XM_019241169.1"/>
</dbReference>
<proteinExistence type="predicted"/>
<organism evidence="1 2">
    <name type="scientific">Camelina sativa</name>
    <name type="common">False flax</name>
    <name type="synonym">Myagrum sativum</name>
    <dbReference type="NCBI Taxonomy" id="90675"/>
    <lineage>
        <taxon>Eukaryota</taxon>
        <taxon>Viridiplantae</taxon>
        <taxon>Streptophyta</taxon>
        <taxon>Embryophyta</taxon>
        <taxon>Tracheophyta</taxon>
        <taxon>Spermatophyta</taxon>
        <taxon>Magnoliopsida</taxon>
        <taxon>eudicotyledons</taxon>
        <taxon>Gunneridae</taxon>
        <taxon>Pentapetalae</taxon>
        <taxon>rosids</taxon>
        <taxon>malvids</taxon>
        <taxon>Brassicales</taxon>
        <taxon>Brassicaceae</taxon>
        <taxon>Camelineae</taxon>
        <taxon>Camelina</taxon>
    </lineage>
</organism>
<reference evidence="2" key="2">
    <citation type="submission" date="2025-08" db="UniProtKB">
        <authorList>
            <consortium name="RefSeq"/>
        </authorList>
    </citation>
    <scope>IDENTIFICATION</scope>
    <source>
        <tissue evidence="2">Leaf</tissue>
    </source>
</reference>